<gene>
    <name evidence="2" type="ORF">EAE98_004186</name>
</gene>
<dbReference type="Proteomes" id="UP000783213">
    <property type="component" value="Unassembled WGS sequence"/>
</dbReference>
<feature type="compositionally biased region" description="Acidic residues" evidence="1">
    <location>
        <begin position="203"/>
        <end position="218"/>
    </location>
</feature>
<evidence type="ECO:0000313" key="3">
    <source>
        <dbReference type="Proteomes" id="UP000783213"/>
    </source>
</evidence>
<name>A0ABQ7ISS9_9HELO</name>
<dbReference type="GeneID" id="62230960"/>
<evidence type="ECO:0000256" key="1">
    <source>
        <dbReference type="SAM" id="MobiDB-lite"/>
    </source>
</evidence>
<comment type="caution">
    <text evidence="2">The sequence shown here is derived from an EMBL/GenBank/DDBJ whole genome shotgun (WGS) entry which is preliminary data.</text>
</comment>
<dbReference type="RefSeq" id="XP_038812279.1">
    <property type="nucleotide sequence ID" value="XM_038951806.1"/>
</dbReference>
<dbReference type="EMBL" id="RCSX01000007">
    <property type="protein sequence ID" value="KAF7932887.1"/>
    <property type="molecule type" value="Genomic_DNA"/>
</dbReference>
<accession>A0ABQ7ISS9</accession>
<feature type="compositionally biased region" description="Basic and acidic residues" evidence="1">
    <location>
        <begin position="163"/>
        <end position="175"/>
    </location>
</feature>
<proteinExistence type="predicted"/>
<protein>
    <submittedName>
        <fullName evidence="2">Uncharacterized protein</fullName>
    </submittedName>
</protein>
<feature type="compositionally biased region" description="Acidic residues" evidence="1">
    <location>
        <begin position="176"/>
        <end position="185"/>
    </location>
</feature>
<sequence length="224" mass="25123">MADALQARQEVIAEALEIMAEKQNTTLALLQQLLGEKAVGVTSSKSSTTRTASSQFKRSGVDVSMSEDDSDRLLFYSTEWVNAGSGLFLKTKRKNYREWNLKWRDYLMTTFGKADDSESSLKELVESWDDEKVAHAYMGVSRIYHQAKDGASENQEASGKSGVRNDKTGKRKSIEDGVEDEEEAGGENKKRTGRRTRRKIAMEDESEEEDDDEADDLEGSTLLE</sequence>
<organism evidence="2 3">
    <name type="scientific">Botrytis deweyae</name>
    <dbReference type="NCBI Taxonomy" id="2478750"/>
    <lineage>
        <taxon>Eukaryota</taxon>
        <taxon>Fungi</taxon>
        <taxon>Dikarya</taxon>
        <taxon>Ascomycota</taxon>
        <taxon>Pezizomycotina</taxon>
        <taxon>Leotiomycetes</taxon>
        <taxon>Helotiales</taxon>
        <taxon>Sclerotiniaceae</taxon>
        <taxon>Botrytis</taxon>
    </lineage>
</organism>
<keyword evidence="3" id="KW-1185">Reference proteome</keyword>
<reference evidence="2 3" key="1">
    <citation type="journal article" date="2020" name="Genome Biol. Evol.">
        <title>Comparative genomics of Sclerotiniaceae.</title>
        <authorList>
            <person name="Valero Jimenez C.A."/>
            <person name="Steentjes M."/>
            <person name="Scholten O.E."/>
            <person name="Van Kan J.A.L."/>
        </authorList>
    </citation>
    <scope>NUCLEOTIDE SEQUENCE [LARGE SCALE GENOMIC DNA]</scope>
    <source>
        <strain evidence="2 3">B1</strain>
    </source>
</reference>
<feature type="region of interest" description="Disordered" evidence="1">
    <location>
        <begin position="148"/>
        <end position="224"/>
    </location>
</feature>
<evidence type="ECO:0000313" key="2">
    <source>
        <dbReference type="EMBL" id="KAF7932887.1"/>
    </source>
</evidence>